<dbReference type="PROSITE" id="PS51687">
    <property type="entry name" value="SAM_MT_RNA_M5U"/>
    <property type="match status" value="1"/>
</dbReference>
<dbReference type="SUPFAM" id="SSF53335">
    <property type="entry name" value="S-adenosyl-L-methionine-dependent methyltransferases"/>
    <property type="match status" value="1"/>
</dbReference>
<feature type="binding site" evidence="4">
    <location>
        <position position="334"/>
    </location>
    <ligand>
        <name>S-adenosyl-L-methionine</name>
        <dbReference type="ChEBI" id="CHEBI:59789"/>
    </ligand>
</feature>
<protein>
    <submittedName>
        <fullName evidence="7">23S rRNA (Uracil(1939)-C(5))-methyltransferase RlmD</fullName>
        <ecNumber evidence="7">2.1.1.190</ecNumber>
    </submittedName>
</protein>
<reference evidence="7" key="1">
    <citation type="submission" date="2021-10" db="EMBL/GenBank/DDBJ databases">
        <title>Anaerobic single-cell dispensing facilitates the cultivation of human gut bacteria.</title>
        <authorList>
            <person name="Afrizal A."/>
        </authorList>
    </citation>
    <scope>NUCLEOTIDE SEQUENCE</scope>
    <source>
        <strain evidence="7">CLA-AA-H250</strain>
    </source>
</reference>
<evidence type="ECO:0000256" key="4">
    <source>
        <dbReference type="PROSITE-ProRule" id="PRU01024"/>
    </source>
</evidence>
<dbReference type="Gene3D" id="2.40.50.1070">
    <property type="match status" value="1"/>
</dbReference>
<dbReference type="EMBL" id="JAJEQC010000005">
    <property type="protein sequence ID" value="MCC2136621.1"/>
    <property type="molecule type" value="Genomic_DNA"/>
</dbReference>
<dbReference type="CDD" id="cd02440">
    <property type="entry name" value="AdoMet_MTases"/>
    <property type="match status" value="1"/>
</dbReference>
<proteinExistence type="inferred from homology"/>
<comment type="similarity">
    <text evidence="4">Belongs to the class I-like SAM-binding methyltransferase superfamily. RNA M5U methyltransferase family.</text>
</comment>
<dbReference type="AlphaFoldDB" id="A0AAE3DFM0"/>
<feature type="active site" description="Nucleophile" evidence="4">
    <location>
        <position position="409"/>
    </location>
</feature>
<keyword evidence="3 4" id="KW-0949">S-adenosyl-L-methionine</keyword>
<accession>A0AAE3DFM0</accession>
<dbReference type="EC" id="2.1.1.190" evidence="7"/>
<dbReference type="FunFam" id="3.40.50.150:FF:000009">
    <property type="entry name" value="23S rRNA (Uracil(1939)-C(5))-methyltransferase RlmD"/>
    <property type="match status" value="1"/>
</dbReference>
<dbReference type="Proteomes" id="UP001199424">
    <property type="component" value="Unassembled WGS sequence"/>
</dbReference>
<comment type="caution">
    <text evidence="7">The sequence shown here is derived from an EMBL/GenBank/DDBJ whole genome shotgun (WGS) entry which is preliminary data.</text>
</comment>
<dbReference type="Pfam" id="PF05958">
    <property type="entry name" value="tRNA_U5-meth_tr"/>
    <property type="match status" value="1"/>
</dbReference>
<dbReference type="PANTHER" id="PTHR11061:SF30">
    <property type="entry name" value="TRNA (URACIL(54)-C(5))-METHYLTRANSFERASE"/>
    <property type="match status" value="1"/>
</dbReference>
<dbReference type="InterPro" id="IPR012340">
    <property type="entry name" value="NA-bd_OB-fold"/>
</dbReference>
<evidence type="ECO:0000256" key="1">
    <source>
        <dbReference type="ARBA" id="ARBA00022603"/>
    </source>
</evidence>
<feature type="binding site" evidence="4">
    <location>
        <position position="382"/>
    </location>
    <ligand>
        <name>S-adenosyl-L-methionine</name>
        <dbReference type="ChEBI" id="CHEBI:59789"/>
    </ligand>
</feature>
<keyword evidence="2 4" id="KW-0808">Transferase</keyword>
<dbReference type="PANTHER" id="PTHR11061">
    <property type="entry name" value="RNA M5U METHYLTRANSFERASE"/>
    <property type="match status" value="1"/>
</dbReference>
<dbReference type="InterPro" id="IPR002792">
    <property type="entry name" value="TRAM_dom"/>
</dbReference>
<dbReference type="SUPFAM" id="SSF50249">
    <property type="entry name" value="Nucleic acid-binding proteins"/>
    <property type="match status" value="1"/>
</dbReference>
<feature type="binding site" evidence="4">
    <location>
        <position position="313"/>
    </location>
    <ligand>
        <name>S-adenosyl-L-methionine</name>
        <dbReference type="ChEBI" id="CHEBI:59789"/>
    </ligand>
</feature>
<evidence type="ECO:0000256" key="2">
    <source>
        <dbReference type="ARBA" id="ARBA00022679"/>
    </source>
</evidence>
<dbReference type="GO" id="GO:0070041">
    <property type="term" value="F:rRNA (uridine-C5-)-methyltransferase activity"/>
    <property type="evidence" value="ECO:0007669"/>
    <property type="project" value="TreeGrafter"/>
</dbReference>
<keyword evidence="8" id="KW-1185">Reference proteome</keyword>
<feature type="active site" evidence="5">
    <location>
        <position position="409"/>
    </location>
</feature>
<keyword evidence="1 4" id="KW-0489">Methyltransferase</keyword>
<feature type="domain" description="TRAM" evidence="6">
    <location>
        <begin position="1"/>
        <end position="59"/>
    </location>
</feature>
<dbReference type="Gene3D" id="2.40.50.140">
    <property type="entry name" value="Nucleic acid-binding proteins"/>
    <property type="match status" value="1"/>
</dbReference>
<evidence type="ECO:0000313" key="8">
    <source>
        <dbReference type="Proteomes" id="UP001199424"/>
    </source>
</evidence>
<dbReference type="InterPro" id="IPR030390">
    <property type="entry name" value="MeTrfase_TrmA_AS"/>
</dbReference>
<dbReference type="FunFam" id="2.40.50.1070:FF:000003">
    <property type="entry name" value="23S rRNA (Uracil-5-)-methyltransferase RumA"/>
    <property type="match status" value="1"/>
</dbReference>
<evidence type="ECO:0000256" key="3">
    <source>
        <dbReference type="ARBA" id="ARBA00022691"/>
    </source>
</evidence>
<dbReference type="PROSITE" id="PS01230">
    <property type="entry name" value="TRMA_1"/>
    <property type="match status" value="1"/>
</dbReference>
<feature type="binding site" evidence="4">
    <location>
        <position position="284"/>
    </location>
    <ligand>
        <name>S-adenosyl-L-methionine</name>
        <dbReference type="ChEBI" id="CHEBI:59789"/>
    </ligand>
</feature>
<dbReference type="InterPro" id="IPR029063">
    <property type="entry name" value="SAM-dependent_MTases_sf"/>
</dbReference>
<dbReference type="Pfam" id="PF01938">
    <property type="entry name" value="TRAM"/>
    <property type="match status" value="1"/>
</dbReference>
<evidence type="ECO:0000256" key="5">
    <source>
        <dbReference type="PROSITE-ProRule" id="PRU10015"/>
    </source>
</evidence>
<name>A0AAE3DFM0_9FIRM</name>
<dbReference type="PROSITE" id="PS50926">
    <property type="entry name" value="TRAM"/>
    <property type="match status" value="1"/>
</dbReference>
<dbReference type="NCBIfam" id="TIGR00479">
    <property type="entry name" value="rumA"/>
    <property type="match status" value="1"/>
</dbReference>
<dbReference type="Gene3D" id="3.40.50.150">
    <property type="entry name" value="Vaccinia Virus protein VP39"/>
    <property type="match status" value="1"/>
</dbReference>
<dbReference type="GO" id="GO:0070475">
    <property type="term" value="P:rRNA base methylation"/>
    <property type="evidence" value="ECO:0007669"/>
    <property type="project" value="TreeGrafter"/>
</dbReference>
<organism evidence="7 8">
    <name type="scientific">Hominenteromicrobium mulieris</name>
    <dbReference type="NCBI Taxonomy" id="2885357"/>
    <lineage>
        <taxon>Bacteria</taxon>
        <taxon>Bacillati</taxon>
        <taxon>Bacillota</taxon>
        <taxon>Clostridia</taxon>
        <taxon>Eubacteriales</taxon>
        <taxon>Oscillospiraceae</taxon>
        <taxon>Hominenteromicrobium</taxon>
    </lineage>
</organism>
<dbReference type="RefSeq" id="WP_308449073.1">
    <property type="nucleotide sequence ID" value="NZ_JAJEQC010000005.1"/>
</dbReference>
<evidence type="ECO:0000259" key="6">
    <source>
        <dbReference type="PROSITE" id="PS50926"/>
    </source>
</evidence>
<dbReference type="InterPro" id="IPR010280">
    <property type="entry name" value="U5_MeTrfase_fam"/>
</dbReference>
<evidence type="ECO:0000313" key="7">
    <source>
        <dbReference type="EMBL" id="MCC2136621.1"/>
    </source>
</evidence>
<gene>
    <name evidence="7" type="primary">rlmD</name>
    <name evidence="7" type="ORF">LKD31_06285</name>
</gene>
<sequence>MIKKNDLFEAEITAMTAEGSGICRADGMAVFVPGTAVGDRCVVRVVKVLKKYAFGRLEELLTTSPDRTTPDCPIAGPCGGCVYRHITYEAELKIKTQRVRDALERIGGFENIPMEPILGAPSRTRYRNKCQLPIGLSKNGEMQMGFYAVNSHRIIDTHTCLLQPEVFDRAAEAFRAWQKLSGESIYDEAAHSGVLRHLYMRCGEKSGEVLVCIVANGAKLHGEDLLVKMLREAVPEITGIVLNINRERTNVVLGRELRTLWGKPTIRDTLCRLEFEISPHAFYQVNRTQAEALYNKAAEYAGLTGAETLLDLYCGTGTIGLSMASRAKKLIGSEIIPSAVENARKNAAHNHVTNAEFLCGDAKDAARILYERGERPDVIVIDPPRKGCDAAVITTIAAMRPMRVVYVSCDPATLARDLKQFTAEDYNIEAVTPVDMFPCTAHVETVVLLSHKKADSYIHIDVEFGEGEGKIPVDSIAKRAEAYKPKEKVTYKMIKEYIEAKYGFKVHTAYIAEVKRNLGLPMYDAPNAVEELKQPRKHPTPEKVEAIKDALRYFAVI</sequence>